<organism evidence="2 3">
    <name type="scientific">Pontibacillus marinus BH030004 = DSM 16465</name>
    <dbReference type="NCBI Taxonomy" id="1385511"/>
    <lineage>
        <taxon>Bacteria</taxon>
        <taxon>Bacillati</taxon>
        <taxon>Bacillota</taxon>
        <taxon>Bacilli</taxon>
        <taxon>Bacillales</taxon>
        <taxon>Bacillaceae</taxon>
        <taxon>Pontibacillus</taxon>
    </lineage>
</organism>
<gene>
    <name evidence="2" type="ORF">N783_12735</name>
</gene>
<reference evidence="2 3" key="1">
    <citation type="submission" date="2013-08" db="EMBL/GenBank/DDBJ databases">
        <authorList>
            <person name="Huang J."/>
            <person name="Wang G."/>
        </authorList>
    </citation>
    <scope>NUCLEOTIDE SEQUENCE [LARGE SCALE GENOMIC DNA]</scope>
    <source>
        <strain evidence="2 3">BH030004</strain>
    </source>
</reference>
<proteinExistence type="predicted"/>
<protein>
    <submittedName>
        <fullName evidence="2">Uncharacterized protein</fullName>
    </submittedName>
</protein>
<accession>A0A0A5FYX3</accession>
<evidence type="ECO:0000313" key="2">
    <source>
        <dbReference type="EMBL" id="KGX86026.1"/>
    </source>
</evidence>
<dbReference type="AlphaFoldDB" id="A0A0A5FYX3"/>
<dbReference type="Proteomes" id="UP000030403">
    <property type="component" value="Unassembled WGS sequence"/>
</dbReference>
<dbReference type="EMBL" id="AVPF01000034">
    <property type="protein sequence ID" value="KGX86026.1"/>
    <property type="molecule type" value="Genomic_DNA"/>
</dbReference>
<sequence>MDMMLVGLSIIGLTAFLAVIVQGIGQGLFGRNQQDEYLSKSRSFQTHWRGIGGKNQNKSASARLATKGLD</sequence>
<comment type="caution">
    <text evidence="2">The sequence shown here is derived from an EMBL/GenBank/DDBJ whole genome shotgun (WGS) entry which is preliminary data.</text>
</comment>
<name>A0A0A5FYX3_9BACI</name>
<evidence type="ECO:0000313" key="3">
    <source>
        <dbReference type="Proteomes" id="UP000030403"/>
    </source>
</evidence>
<dbReference type="RefSeq" id="WP_154657403.1">
    <property type="nucleotide sequence ID" value="NZ_AVPF01000034.1"/>
</dbReference>
<keyword evidence="3" id="KW-1185">Reference proteome</keyword>
<dbReference type="OrthoDB" id="2888596at2"/>
<feature type="region of interest" description="Disordered" evidence="1">
    <location>
        <begin position="48"/>
        <end position="70"/>
    </location>
</feature>
<evidence type="ECO:0000256" key="1">
    <source>
        <dbReference type="SAM" id="MobiDB-lite"/>
    </source>
</evidence>